<evidence type="ECO:0000256" key="10">
    <source>
        <dbReference type="ARBA" id="ARBA00024686"/>
    </source>
</evidence>
<evidence type="ECO:0000256" key="6">
    <source>
        <dbReference type="ARBA" id="ARBA00022974"/>
    </source>
</evidence>
<comment type="caution">
    <text evidence="14">The sequence shown here is derived from an EMBL/GenBank/DDBJ whole genome shotgun (WGS) entry which is preliminary data.</text>
</comment>
<feature type="domain" description="FAS1" evidence="13">
    <location>
        <begin position="22"/>
        <end position="168"/>
    </location>
</feature>
<dbReference type="AlphaFoldDB" id="A0A834Z6C1"/>
<evidence type="ECO:0000256" key="4">
    <source>
        <dbReference type="ARBA" id="ARBA00022622"/>
    </source>
</evidence>
<dbReference type="OMA" id="KILMNHV"/>
<feature type="compositionally biased region" description="Low complexity" evidence="11">
    <location>
        <begin position="267"/>
        <end position="281"/>
    </location>
</feature>
<proteinExistence type="inferred from homology"/>
<dbReference type="PANTHER" id="PTHR32382:SF6">
    <property type="entry name" value="FASCICLIN-LIKE ARABINOGALACTAN PROTEIN 14"/>
    <property type="match status" value="1"/>
</dbReference>
<dbReference type="Proteomes" id="UP000655225">
    <property type="component" value="Unassembled WGS sequence"/>
</dbReference>
<keyword evidence="3" id="KW-1003">Cell membrane</keyword>
<dbReference type="PANTHER" id="PTHR32382">
    <property type="entry name" value="FASCICLIN-LIKE ARABINOGALACTAN PROTEIN"/>
    <property type="match status" value="1"/>
</dbReference>
<evidence type="ECO:0000259" key="13">
    <source>
        <dbReference type="PROSITE" id="PS50213"/>
    </source>
</evidence>
<keyword evidence="5 12" id="KW-0732">Signal</keyword>
<dbReference type="FunFam" id="2.30.180.10:FF:000015">
    <property type="entry name" value="Fasciclin-like arabinogalactan protein 3"/>
    <property type="match status" value="1"/>
</dbReference>
<feature type="region of interest" description="Disordered" evidence="11">
    <location>
        <begin position="175"/>
        <end position="296"/>
    </location>
</feature>
<evidence type="ECO:0000256" key="2">
    <source>
        <dbReference type="ARBA" id="ARBA00007843"/>
    </source>
</evidence>
<dbReference type="GO" id="GO:0005886">
    <property type="term" value="C:plasma membrane"/>
    <property type="evidence" value="ECO:0007669"/>
    <property type="project" value="UniProtKB-SubCell"/>
</dbReference>
<evidence type="ECO:0000256" key="3">
    <source>
        <dbReference type="ARBA" id="ARBA00022475"/>
    </source>
</evidence>
<evidence type="ECO:0000313" key="15">
    <source>
        <dbReference type="Proteomes" id="UP000655225"/>
    </source>
</evidence>
<feature type="compositionally biased region" description="Low complexity" evidence="11">
    <location>
        <begin position="184"/>
        <end position="260"/>
    </location>
</feature>
<evidence type="ECO:0000256" key="8">
    <source>
        <dbReference type="ARBA" id="ARBA00023180"/>
    </source>
</evidence>
<evidence type="ECO:0000313" key="14">
    <source>
        <dbReference type="EMBL" id="KAF8400315.1"/>
    </source>
</evidence>
<feature type="chain" id="PRO_5032315071" description="FAS1 domain-containing protein" evidence="12">
    <location>
        <begin position="23"/>
        <end position="314"/>
    </location>
</feature>
<dbReference type="Pfam" id="PF02469">
    <property type="entry name" value="Fasciclin"/>
    <property type="match status" value="1"/>
</dbReference>
<keyword evidence="8" id="KW-0325">Glycoprotein</keyword>
<keyword evidence="4" id="KW-0336">GPI-anchor</keyword>
<feature type="signal peptide" evidence="12">
    <location>
        <begin position="1"/>
        <end position="22"/>
    </location>
</feature>
<sequence length="314" mass="31617">MDPKPFSLLFLFFFLLFSSATSFNITKLLGQYPEFKTFNDYLTQTQLASEINRRQTITVLAVDNTALSSLSGVSTDVIKKVLSLHVVLDYFDADKLQKLSNKTALLTTLFQASGGATAQEGFLNVTDLSTGGVSFGSAVKGSTLGAKLVKSVAAQPYNISVLQISAAIIPSGIENSNSPPPSTAPVATPSPTKAPSSSKVPPAKAPSAASPKSADGPAPSDDSSAAPSDDSSAAPSDADAPSNADADAPSDAPAGVDSPLSSPPSPGDADGPTGDLPAGGPSAPGPSRPHSSGTRVAFGTCLTVIIGVVSLGAL</sequence>
<dbReference type="PROSITE" id="PS50213">
    <property type="entry name" value="FAS1"/>
    <property type="match status" value="1"/>
</dbReference>
<accession>A0A834Z6C1</accession>
<reference evidence="14 15" key="1">
    <citation type="submission" date="2020-04" db="EMBL/GenBank/DDBJ databases">
        <title>Plant Genome Project.</title>
        <authorList>
            <person name="Zhang R.-G."/>
        </authorList>
    </citation>
    <scope>NUCLEOTIDE SEQUENCE [LARGE SCALE GENOMIC DNA]</scope>
    <source>
        <strain evidence="14">YNK0</strain>
        <tissue evidence="14">Leaf</tissue>
    </source>
</reference>
<dbReference type="InterPro" id="IPR033254">
    <property type="entry name" value="Plant_FLA"/>
</dbReference>
<dbReference type="InterPro" id="IPR036378">
    <property type="entry name" value="FAS1_dom_sf"/>
</dbReference>
<keyword evidence="7" id="KW-0472">Membrane</keyword>
<evidence type="ECO:0000256" key="11">
    <source>
        <dbReference type="SAM" id="MobiDB-lite"/>
    </source>
</evidence>
<name>A0A834Z6C1_TETSI</name>
<dbReference type="EMBL" id="JABCRI010000009">
    <property type="protein sequence ID" value="KAF8400315.1"/>
    <property type="molecule type" value="Genomic_DNA"/>
</dbReference>
<dbReference type="SUPFAM" id="SSF82153">
    <property type="entry name" value="FAS1 domain"/>
    <property type="match status" value="1"/>
</dbReference>
<comment type="similarity">
    <text evidence="2">Belongs to the fasciclin-like AGP family.</text>
</comment>
<keyword evidence="9" id="KW-0449">Lipoprotein</keyword>
<evidence type="ECO:0000256" key="9">
    <source>
        <dbReference type="ARBA" id="ARBA00023288"/>
    </source>
</evidence>
<evidence type="ECO:0000256" key="5">
    <source>
        <dbReference type="ARBA" id="ARBA00022729"/>
    </source>
</evidence>
<dbReference type="Gene3D" id="2.30.180.10">
    <property type="entry name" value="FAS1 domain"/>
    <property type="match status" value="1"/>
</dbReference>
<organism evidence="14 15">
    <name type="scientific">Tetracentron sinense</name>
    <name type="common">Spur-leaf</name>
    <dbReference type="NCBI Taxonomy" id="13715"/>
    <lineage>
        <taxon>Eukaryota</taxon>
        <taxon>Viridiplantae</taxon>
        <taxon>Streptophyta</taxon>
        <taxon>Embryophyta</taxon>
        <taxon>Tracheophyta</taxon>
        <taxon>Spermatophyta</taxon>
        <taxon>Magnoliopsida</taxon>
        <taxon>Trochodendrales</taxon>
        <taxon>Trochodendraceae</taxon>
        <taxon>Tetracentron</taxon>
    </lineage>
</organism>
<keyword evidence="15" id="KW-1185">Reference proteome</keyword>
<keyword evidence="6" id="KW-0654">Proteoglycan</keyword>
<protein>
    <recommendedName>
        <fullName evidence="13">FAS1 domain-containing protein</fullName>
    </recommendedName>
</protein>
<comment type="function">
    <text evidence="10">May be a cell surface adhesion protein.</text>
</comment>
<evidence type="ECO:0000256" key="12">
    <source>
        <dbReference type="SAM" id="SignalP"/>
    </source>
</evidence>
<gene>
    <name evidence="14" type="ORF">HHK36_013612</name>
</gene>
<dbReference type="GO" id="GO:0098552">
    <property type="term" value="C:side of membrane"/>
    <property type="evidence" value="ECO:0007669"/>
    <property type="project" value="UniProtKB-KW"/>
</dbReference>
<dbReference type="InterPro" id="IPR000782">
    <property type="entry name" value="FAS1_domain"/>
</dbReference>
<dbReference type="OrthoDB" id="694090at2759"/>
<evidence type="ECO:0000256" key="7">
    <source>
        <dbReference type="ARBA" id="ARBA00023136"/>
    </source>
</evidence>
<evidence type="ECO:0000256" key="1">
    <source>
        <dbReference type="ARBA" id="ARBA00004609"/>
    </source>
</evidence>
<comment type="subcellular location">
    <subcellularLocation>
        <location evidence="1">Cell membrane</location>
        <topology evidence="1">Lipid-anchor</topology>
        <topology evidence="1">GPI-anchor</topology>
    </subcellularLocation>
</comment>